<dbReference type="Gene3D" id="1.10.443.10">
    <property type="entry name" value="Intergrase catalytic core"/>
    <property type="match status" value="1"/>
</dbReference>
<evidence type="ECO:0000313" key="2">
    <source>
        <dbReference type="EMBL" id="KKK49411.1"/>
    </source>
</evidence>
<dbReference type="AlphaFoldDB" id="A0A0F8YMW9"/>
<dbReference type="InterPro" id="IPR011010">
    <property type="entry name" value="DNA_brk_join_enz"/>
</dbReference>
<sequence length="248" mass="29056">MALQLENFDKNDWLEQIFSKSESERSVNVANSSLRMFEYFYRNEGKTETQMIERYQALAKEGDIRSICLSLAKLVQFLGKDHDDIIVNNETGKTFKKKSALTIGVYFCNIKSYLKKCHGVKLSNEDIKDYITFPRRRKEPRRALETKTIKRILRKASPKRSALYSVLISFGMRIGEALALTKTDFHFNEDPVRVTIRNENAHFVMNNTMALTLILNYEMCEICFMIFAFTVHLEHINNLNKMNYYGIW</sequence>
<gene>
    <name evidence="2" type="ORF">LCGC14_3135350</name>
</gene>
<proteinExistence type="predicted"/>
<comment type="caution">
    <text evidence="2">The sequence shown here is derived from an EMBL/GenBank/DDBJ whole genome shotgun (WGS) entry which is preliminary data.</text>
</comment>
<keyword evidence="1" id="KW-0233">DNA recombination</keyword>
<accession>A0A0F8YMW9</accession>
<organism evidence="2">
    <name type="scientific">marine sediment metagenome</name>
    <dbReference type="NCBI Taxonomy" id="412755"/>
    <lineage>
        <taxon>unclassified sequences</taxon>
        <taxon>metagenomes</taxon>
        <taxon>ecological metagenomes</taxon>
    </lineage>
</organism>
<protein>
    <recommendedName>
        <fullName evidence="3">Tyr recombinase domain-containing protein</fullName>
    </recommendedName>
</protein>
<dbReference type="GO" id="GO:0015074">
    <property type="term" value="P:DNA integration"/>
    <property type="evidence" value="ECO:0007669"/>
    <property type="project" value="InterPro"/>
</dbReference>
<dbReference type="InterPro" id="IPR013762">
    <property type="entry name" value="Integrase-like_cat_sf"/>
</dbReference>
<name>A0A0F8YMW9_9ZZZZ</name>
<evidence type="ECO:0008006" key="3">
    <source>
        <dbReference type="Google" id="ProtNLM"/>
    </source>
</evidence>
<reference evidence="2" key="1">
    <citation type="journal article" date="2015" name="Nature">
        <title>Complex archaea that bridge the gap between prokaryotes and eukaryotes.</title>
        <authorList>
            <person name="Spang A."/>
            <person name="Saw J.H."/>
            <person name="Jorgensen S.L."/>
            <person name="Zaremba-Niedzwiedzka K."/>
            <person name="Martijn J."/>
            <person name="Lind A.E."/>
            <person name="van Eijk R."/>
            <person name="Schleper C."/>
            <person name="Guy L."/>
            <person name="Ettema T.J."/>
        </authorList>
    </citation>
    <scope>NUCLEOTIDE SEQUENCE</scope>
</reference>
<dbReference type="GO" id="GO:0006310">
    <property type="term" value="P:DNA recombination"/>
    <property type="evidence" value="ECO:0007669"/>
    <property type="project" value="UniProtKB-KW"/>
</dbReference>
<dbReference type="SUPFAM" id="SSF56349">
    <property type="entry name" value="DNA breaking-rejoining enzymes"/>
    <property type="match status" value="1"/>
</dbReference>
<evidence type="ECO:0000256" key="1">
    <source>
        <dbReference type="ARBA" id="ARBA00023172"/>
    </source>
</evidence>
<dbReference type="EMBL" id="LAZR01068560">
    <property type="protein sequence ID" value="KKK49411.1"/>
    <property type="molecule type" value="Genomic_DNA"/>
</dbReference>
<dbReference type="GO" id="GO:0003677">
    <property type="term" value="F:DNA binding"/>
    <property type="evidence" value="ECO:0007669"/>
    <property type="project" value="InterPro"/>
</dbReference>